<feature type="compositionally biased region" description="Basic and acidic residues" evidence="2">
    <location>
        <begin position="9"/>
        <end position="21"/>
    </location>
</feature>
<evidence type="ECO:0000313" key="8">
    <source>
        <dbReference type="Proteomes" id="UP000321570"/>
    </source>
</evidence>
<sequence>MAKKRNLQKHIDDQADPHSDSDESTISESVESQDTKPDLINHIDQLSSPRPEIRKKQLVQLQQALRGNYPAFPEDWNYKETLLFGIESSLKKGKLSEQVEALRCLSIYFTQVSDFDNQVIAERLQEFFESRLCDSTKPGELRAGCATTAGWLHYISKPMGHPYIKSLMDKMSNVFKSACLKGDGMPPDLPKAQVDLHKDCLYAWGLLFTSLSSHDADEFGKNIISDLVSILQSKYMVVRIAACDVVGIVYERIREETREGFKGSYYETLIHVLDSLSFGTNKHTSKADSKKQRSNFRDLLRFLRSREIPSLEVKLASENFELDTYQRLFIYRAYCHLLTFGMNIHLQQNMLLRRSFNLGLPLQPVQQSQRVRAADKKMRNLINEQVSKVRTQRMNKSRDKRTVVVHEDL</sequence>
<keyword evidence="8" id="KW-1185">Reference proteome</keyword>
<dbReference type="Proteomes" id="UP000274504">
    <property type="component" value="Unassembled WGS sequence"/>
</dbReference>
<comment type="similarity">
    <text evidence="1">Belongs to the IFRD family.</text>
</comment>
<evidence type="ECO:0000313" key="7">
    <source>
        <dbReference type="Proteomes" id="UP000274504"/>
    </source>
</evidence>
<dbReference type="STRING" id="6216.A0A0R3SB24"/>
<dbReference type="InterPro" id="IPR007701">
    <property type="entry name" value="Interferon-rel_develop_reg_N"/>
</dbReference>
<dbReference type="AlphaFoldDB" id="A0A0R3SB24"/>
<name>A0A0R3SB24_HYMDI</name>
<reference evidence="6 8" key="3">
    <citation type="submission" date="2019-07" db="EMBL/GenBank/DDBJ databases">
        <authorList>
            <person name="Jastrzebski P J."/>
            <person name="Paukszto L."/>
            <person name="Jastrzebski P J."/>
        </authorList>
    </citation>
    <scope>NUCLEOTIDE SEQUENCE [LARGE SCALE GENOMIC DNA]</scope>
    <source>
        <strain evidence="6 8">WMS-il1</strain>
    </source>
</reference>
<reference evidence="9" key="1">
    <citation type="submission" date="2017-02" db="UniProtKB">
        <authorList>
            <consortium name="WormBaseParasite"/>
        </authorList>
    </citation>
    <scope>IDENTIFICATION</scope>
</reference>
<evidence type="ECO:0000259" key="4">
    <source>
        <dbReference type="Pfam" id="PF05004"/>
    </source>
</evidence>
<dbReference type="SUPFAM" id="SSF48371">
    <property type="entry name" value="ARM repeat"/>
    <property type="match status" value="1"/>
</dbReference>
<dbReference type="EMBL" id="UYSG01000315">
    <property type="protein sequence ID" value="VDL19078.1"/>
    <property type="molecule type" value="Genomic_DNA"/>
</dbReference>
<dbReference type="InterPro" id="IPR016024">
    <property type="entry name" value="ARM-type_fold"/>
</dbReference>
<dbReference type="InterPro" id="IPR006921">
    <property type="entry name" value="Interferon-rel_develop_reg_C"/>
</dbReference>
<evidence type="ECO:0000256" key="1">
    <source>
        <dbReference type="ARBA" id="ARBA00008828"/>
    </source>
</evidence>
<reference evidence="5 7" key="2">
    <citation type="submission" date="2018-11" db="EMBL/GenBank/DDBJ databases">
        <authorList>
            <consortium name="Pathogen Informatics"/>
        </authorList>
    </citation>
    <scope>NUCLEOTIDE SEQUENCE [LARGE SCALE GENOMIC DNA]</scope>
</reference>
<dbReference type="WBParaSite" id="HDID_0000161601-mRNA-1">
    <property type="protein sequence ID" value="HDID_0000161601-mRNA-1"/>
    <property type="gene ID" value="HDID_0000161601"/>
</dbReference>
<dbReference type="Pfam" id="PF05004">
    <property type="entry name" value="IFRD"/>
    <property type="match status" value="1"/>
</dbReference>
<accession>A0A0R3SB24</accession>
<dbReference type="Pfam" id="PF04836">
    <property type="entry name" value="IFRD_C"/>
    <property type="match status" value="1"/>
</dbReference>
<organism evidence="9">
    <name type="scientific">Hymenolepis diminuta</name>
    <name type="common">Rat tapeworm</name>
    <dbReference type="NCBI Taxonomy" id="6216"/>
    <lineage>
        <taxon>Eukaryota</taxon>
        <taxon>Metazoa</taxon>
        <taxon>Spiralia</taxon>
        <taxon>Lophotrochozoa</taxon>
        <taxon>Platyhelminthes</taxon>
        <taxon>Cestoda</taxon>
        <taxon>Eucestoda</taxon>
        <taxon>Cyclophyllidea</taxon>
        <taxon>Hymenolepididae</taxon>
        <taxon>Hymenolepis</taxon>
    </lineage>
</organism>
<feature type="domain" description="Interferon-related developmental regulator N-terminal" evidence="4">
    <location>
        <begin position="20"/>
        <end position="303"/>
    </location>
</feature>
<dbReference type="Proteomes" id="UP000321570">
    <property type="component" value="Unassembled WGS sequence"/>
</dbReference>
<protein>
    <submittedName>
        <fullName evidence="9">Interferon-related developmental regulator 2</fullName>
    </submittedName>
</protein>
<evidence type="ECO:0000259" key="3">
    <source>
        <dbReference type="Pfam" id="PF04836"/>
    </source>
</evidence>
<dbReference type="PANTHER" id="PTHR12354">
    <property type="entry name" value="INTERFERON-RELATED DEVELOPMENTAL REGULATOR"/>
    <property type="match status" value="1"/>
</dbReference>
<feature type="region of interest" description="Disordered" evidence="2">
    <location>
        <begin position="1"/>
        <end position="46"/>
    </location>
</feature>
<evidence type="ECO:0000313" key="9">
    <source>
        <dbReference type="WBParaSite" id="HDID_0000161601-mRNA-1"/>
    </source>
</evidence>
<dbReference type="PANTHER" id="PTHR12354:SF1">
    <property type="entry name" value="INTERFERON-RELATED DEVELOPMENTAL REGULATOR 1"/>
    <property type="match status" value="1"/>
</dbReference>
<evidence type="ECO:0000313" key="6">
    <source>
        <dbReference type="EMBL" id="VUZ48527.1"/>
    </source>
</evidence>
<gene>
    <name evidence="5" type="ORF">HDID_LOCUS1617</name>
    <name evidence="6" type="ORF">WMSIL1_LOCUS7879</name>
</gene>
<evidence type="ECO:0000313" key="5">
    <source>
        <dbReference type="EMBL" id="VDL19078.1"/>
    </source>
</evidence>
<evidence type="ECO:0000256" key="2">
    <source>
        <dbReference type="SAM" id="MobiDB-lite"/>
    </source>
</evidence>
<dbReference type="OrthoDB" id="18978at2759"/>
<proteinExistence type="inferred from homology"/>
<dbReference type="InterPro" id="IPR039777">
    <property type="entry name" value="IFRD"/>
</dbReference>
<feature type="domain" description="Interferon-related developmental regulator C-terminal" evidence="3">
    <location>
        <begin position="349"/>
        <end position="402"/>
    </location>
</feature>
<dbReference type="EMBL" id="CABIJS010000299">
    <property type="protein sequence ID" value="VUZ48527.1"/>
    <property type="molecule type" value="Genomic_DNA"/>
</dbReference>